<gene>
    <name evidence="2" type="ORF">BN59_01186</name>
</gene>
<name>A0A078KVA8_9GAMM</name>
<dbReference type="RefSeq" id="WP_043873334.1">
    <property type="nucleotide sequence ID" value="NZ_CCVW01000001.1"/>
</dbReference>
<feature type="compositionally biased region" description="Basic and acidic residues" evidence="1">
    <location>
        <begin position="737"/>
        <end position="748"/>
    </location>
</feature>
<evidence type="ECO:0000256" key="1">
    <source>
        <dbReference type="SAM" id="MobiDB-lite"/>
    </source>
</evidence>
<dbReference type="OrthoDB" id="5637362at2"/>
<dbReference type="Proteomes" id="UP000044071">
    <property type="component" value="Unassembled WGS sequence"/>
</dbReference>
<dbReference type="AlphaFoldDB" id="A0A078KVA8"/>
<dbReference type="eggNOG" id="ENOG5031ECR">
    <property type="taxonomic scope" value="Bacteria"/>
</dbReference>
<sequence length="748" mass="85589">MRQYNSIEARLKAWKRKLARTPGSEELLAILDSDEKANTCLVLFNERKNAILQELEAQEWPWTSFLSWIWSWISAILPASWQSQVEGPSLKKVLEEGVDPAEYQLSEEDISSRASANLLDDSSYEDALFTKPQKALADLKQRIDTLDKSSDIENILQRLYAIKYCLRADTYQTLLTKLFQQHPVKTLNFFYARYTENPNEIPSPQDFIEHELMSRKLMEIFVLPYSADSNSRLFALQELLLVLSMCKQNKDPSLKTLLSEGALANKEPSALCGELSSLYDRKIYKQIVGLLPDRVKREGLKIPTYGVSRSPAFNQPLNLLRAVIDNPDNFQQDSYQVQPLYRNIARLATQELLLNYHQISEIRNNPTLHETLDFLSDTILGTGEEAKKERDRLRIPFTISECETLLSPYARKARVPSEYEHAVYFANQLVVANFFATSIADLKNKIIKKSCKYAASIHGDLKQSQQIKPHELSWILSVVERLAPNDKEIIRYVKYIFTELNSYGLADLDRLAKTQSKSSAQELIDQMIIDLADANAAFKELDAARENAAVEKVIIALNDLLENKELSSTKQLQGLYDNVFAPLKSQYLTEELAHKIQNALTDKHSQFTLWNEENIADLAEASDTVVGDFLEIAEQSYANARRDNSLGNFMQEINDSKKAVYYFSLYLNQFKLEKQSVHSLSQARQFFEEKLKPYLKPEQAQIWQNKIEQIKRSHSPATTANGAAQGGIFASKAPNRHRNETEEPRYLL</sequence>
<evidence type="ECO:0000313" key="3">
    <source>
        <dbReference type="Proteomes" id="UP000044071"/>
    </source>
</evidence>
<dbReference type="STRING" id="1034943.BN59_01186"/>
<feature type="region of interest" description="Disordered" evidence="1">
    <location>
        <begin position="714"/>
        <end position="748"/>
    </location>
</feature>
<proteinExistence type="predicted"/>
<keyword evidence="3" id="KW-1185">Reference proteome</keyword>
<accession>A0A078KVA8</accession>
<dbReference type="EMBL" id="CCSB01000001">
    <property type="protein sequence ID" value="CDZ76907.1"/>
    <property type="molecule type" value="Genomic_DNA"/>
</dbReference>
<reference evidence="2 3" key="1">
    <citation type="submission" date="2014-06" db="EMBL/GenBank/DDBJ databases">
        <authorList>
            <person name="Urmite Genomes Urmite Genomes"/>
        </authorList>
    </citation>
    <scope>NUCLEOTIDE SEQUENCE [LARGE SCALE GENOMIC DNA]</scope>
</reference>
<evidence type="ECO:0000313" key="2">
    <source>
        <dbReference type="EMBL" id="CDZ76907.1"/>
    </source>
</evidence>
<organism evidence="2 3">
    <name type="scientific">Legionella massiliensis</name>
    <dbReference type="NCBI Taxonomy" id="1034943"/>
    <lineage>
        <taxon>Bacteria</taxon>
        <taxon>Pseudomonadati</taxon>
        <taxon>Pseudomonadota</taxon>
        <taxon>Gammaproteobacteria</taxon>
        <taxon>Legionellales</taxon>
        <taxon>Legionellaceae</taxon>
        <taxon>Legionella</taxon>
    </lineage>
</organism>
<protein>
    <submittedName>
        <fullName evidence="2">Uncharacterized protein</fullName>
    </submittedName>
</protein>